<gene>
    <name evidence="4" type="ORF">CBOVIS_LOCUS9165</name>
</gene>
<feature type="repeat" description="ANK" evidence="3">
    <location>
        <begin position="81"/>
        <end position="113"/>
    </location>
</feature>
<keyword evidence="1" id="KW-0677">Repeat</keyword>
<dbReference type="PANTHER" id="PTHR24198">
    <property type="entry name" value="ANKYRIN REPEAT AND PROTEIN KINASE DOMAIN-CONTAINING PROTEIN"/>
    <property type="match status" value="1"/>
</dbReference>
<keyword evidence="2 3" id="KW-0040">ANK repeat</keyword>
<dbReference type="SMART" id="SM00248">
    <property type="entry name" value="ANK"/>
    <property type="match status" value="8"/>
</dbReference>
<protein>
    <recommendedName>
        <fullName evidence="6">ANK_REP_REGION domain-containing protein</fullName>
    </recommendedName>
</protein>
<dbReference type="SUPFAM" id="SSF48403">
    <property type="entry name" value="Ankyrin repeat"/>
    <property type="match status" value="1"/>
</dbReference>
<dbReference type="InterPro" id="IPR002110">
    <property type="entry name" value="Ankyrin_rpt"/>
</dbReference>
<evidence type="ECO:0000256" key="3">
    <source>
        <dbReference type="PROSITE-ProRule" id="PRU00023"/>
    </source>
</evidence>
<dbReference type="OrthoDB" id="539213at2759"/>
<organism evidence="4 5">
    <name type="scientific">Caenorhabditis bovis</name>
    <dbReference type="NCBI Taxonomy" id="2654633"/>
    <lineage>
        <taxon>Eukaryota</taxon>
        <taxon>Metazoa</taxon>
        <taxon>Ecdysozoa</taxon>
        <taxon>Nematoda</taxon>
        <taxon>Chromadorea</taxon>
        <taxon>Rhabditida</taxon>
        <taxon>Rhabditina</taxon>
        <taxon>Rhabditomorpha</taxon>
        <taxon>Rhabditoidea</taxon>
        <taxon>Rhabditidae</taxon>
        <taxon>Peloderinae</taxon>
        <taxon>Caenorhabditis</taxon>
    </lineage>
</organism>
<feature type="repeat" description="ANK" evidence="3">
    <location>
        <begin position="276"/>
        <end position="308"/>
    </location>
</feature>
<evidence type="ECO:0000313" key="4">
    <source>
        <dbReference type="EMBL" id="CAB3407202.1"/>
    </source>
</evidence>
<dbReference type="AlphaFoldDB" id="A0A8S1F329"/>
<feature type="repeat" description="ANK" evidence="3">
    <location>
        <begin position="48"/>
        <end position="80"/>
    </location>
</feature>
<keyword evidence="5" id="KW-1185">Reference proteome</keyword>
<dbReference type="PANTHER" id="PTHR24198:SF165">
    <property type="entry name" value="ANKYRIN REPEAT-CONTAINING PROTEIN-RELATED"/>
    <property type="match status" value="1"/>
</dbReference>
<comment type="caution">
    <text evidence="4">The sequence shown here is derived from an EMBL/GenBank/DDBJ whole genome shotgun (WGS) entry which is preliminary data.</text>
</comment>
<dbReference type="Gene3D" id="1.25.40.20">
    <property type="entry name" value="Ankyrin repeat-containing domain"/>
    <property type="match status" value="3"/>
</dbReference>
<proteinExistence type="predicted"/>
<evidence type="ECO:0000256" key="2">
    <source>
        <dbReference type="ARBA" id="ARBA00023043"/>
    </source>
</evidence>
<dbReference type="Proteomes" id="UP000494206">
    <property type="component" value="Unassembled WGS sequence"/>
</dbReference>
<evidence type="ECO:0008006" key="6">
    <source>
        <dbReference type="Google" id="ProtNLM"/>
    </source>
</evidence>
<dbReference type="EMBL" id="CADEPM010000006">
    <property type="protein sequence ID" value="CAB3407202.1"/>
    <property type="molecule type" value="Genomic_DNA"/>
</dbReference>
<dbReference type="PROSITE" id="PS50297">
    <property type="entry name" value="ANK_REP_REGION"/>
    <property type="match status" value="2"/>
</dbReference>
<evidence type="ECO:0000256" key="1">
    <source>
        <dbReference type="ARBA" id="ARBA00022737"/>
    </source>
</evidence>
<dbReference type="PROSITE" id="PS50088">
    <property type="entry name" value="ANK_REPEAT"/>
    <property type="match status" value="3"/>
</dbReference>
<evidence type="ECO:0000313" key="5">
    <source>
        <dbReference type="Proteomes" id="UP000494206"/>
    </source>
</evidence>
<name>A0A8S1F329_9PELO</name>
<reference evidence="4 5" key="1">
    <citation type="submission" date="2020-04" db="EMBL/GenBank/DDBJ databases">
        <authorList>
            <person name="Laetsch R D."/>
            <person name="Stevens L."/>
            <person name="Kumar S."/>
            <person name="Blaxter L. M."/>
        </authorList>
    </citation>
    <scope>NUCLEOTIDE SEQUENCE [LARGE SCALE GENOMIC DNA]</scope>
</reference>
<accession>A0A8S1F329</accession>
<dbReference type="InterPro" id="IPR036770">
    <property type="entry name" value="Ankyrin_rpt-contain_sf"/>
</dbReference>
<sequence>MSAMAADGIDDRDIPKMELLEAAFNSDLKKIDSLMRDGQVHIDSTDDDDVTALHIAAAMGNTNLVRRLLDYGANIEACNQLGLTPFLYAAREGKLSVIDVLLQKGADYRKLTYLGVNALTLAAAGGHADVVKKLLSLRDENWRSAPRNRYLAPTPLIAATCFKSSQICNTLIRAGASPDETVDTLNGLSALSAAILCTPGVYMVSSLLDLGSSPTKRTLNRMNAMELATRAKRKDIVNMLYEKKNARNDLGAHRDIRKIVADDELTERLVDQPSQDGCTLLMFAIIVRSINSAKWLLQKDADVNAKDNMHITALHYASHLRVEEIIPHLLSKNARTIDINKFNLNAYDLMLRSSEIGDTSNIRSQIHPYRPAHLELKLSFSASSSSLYKTLQPKGWLNKVSSQIFLASAERAPEAIEPRKWLDAIAQYQPARDRNATKFACVEDILRGTKSARPPESNPYDIVTDAARSSMEECQSFMVTFFCDAYGEKEDQQRAPEQTLPNDSKCYDVSQYYAQASGYPPNRKFARNSLVLRRRDSVESVDRRGKPRNFAMVEHPSQNQMRTTPRMLKKSRDVMGDSGYGTTSYSARINNRPNVPTVVVHPKPRGLTNQMIWDQFICRNKHLLMKKLQKEEIDRFTFMELNEANLMEMNILQKEDWIVIRDIQQSLSVLLNP</sequence>
<dbReference type="Pfam" id="PF12796">
    <property type="entry name" value="Ank_2"/>
    <property type="match status" value="2"/>
</dbReference>
<dbReference type="GO" id="GO:0005737">
    <property type="term" value="C:cytoplasm"/>
    <property type="evidence" value="ECO:0007669"/>
    <property type="project" value="TreeGrafter"/>
</dbReference>